<dbReference type="InterPro" id="IPR019826">
    <property type="entry name" value="Carboxylesterase_B_AS"/>
</dbReference>
<sequence>MKLTLLLSLAVGVSSISIARHGHGNAPVVTLQNGTYKGVHSPQYDQDFFVGMPFAQPPTGGLRFRNPKSLNASWKGERDATIFSPACVGYGASQMGYNVSEDCLYLNVIRPSGGSKKHHGGLPVAVWIYGGGFAQGSGVDLRYNLSFIVQESVALGQPMIVITLNYRLSAWGFLQGDEVRNSGDTNVGLRDQRLALQWIQENIGKFGGDSDKVTIWGQSAGAASVGMHVMAYNGRDDKLFRSAIMESGGPVAISDPDRKSYYETAYQNLTQLAGCSTTPDSLECLRSLPFEKLNAAINTTSLSSIWFPQIDGDIIARHSSEQLKDGAFVHVPIIIGTNSDEGTSFSPKGVNNTEILKKSMQGSAPLMNASFADRVLAAYPDDPAQNVLANLGPTYRPGSPYGAQYRRSATYYGDTQFIASQRLTCETWSAAGLTAYCFRFNAIPAWATPLDGATHFVEVAFAMLNLLGVGYPPVRTPPFEGKPPSYANLARLMSSDWIRFVDTGDVNSKARSRTFGVPHWPKYSLRKPEGFVYDANVTSHVEPDTYRAQGISLINSGISSVYNR</sequence>
<accession>A0A9P6KPQ1</accession>
<dbReference type="InterPro" id="IPR019819">
    <property type="entry name" value="Carboxylesterase_B_CS"/>
</dbReference>
<dbReference type="EC" id="3.1.1.-" evidence="3"/>
<feature type="chain" id="PRO_5040164234" description="Carboxylic ester hydrolase" evidence="4">
    <location>
        <begin position="16"/>
        <end position="564"/>
    </location>
</feature>
<organism evidence="6 7">
    <name type="scientific">Paraphaeosphaeria minitans</name>
    <dbReference type="NCBI Taxonomy" id="565426"/>
    <lineage>
        <taxon>Eukaryota</taxon>
        <taxon>Fungi</taxon>
        <taxon>Dikarya</taxon>
        <taxon>Ascomycota</taxon>
        <taxon>Pezizomycotina</taxon>
        <taxon>Dothideomycetes</taxon>
        <taxon>Pleosporomycetidae</taxon>
        <taxon>Pleosporales</taxon>
        <taxon>Massarineae</taxon>
        <taxon>Didymosphaeriaceae</taxon>
        <taxon>Paraphaeosphaeria</taxon>
    </lineage>
</organism>
<dbReference type="PANTHER" id="PTHR43918:SF4">
    <property type="entry name" value="CARBOXYLIC ESTER HYDROLASE"/>
    <property type="match status" value="1"/>
</dbReference>
<evidence type="ECO:0000256" key="2">
    <source>
        <dbReference type="ARBA" id="ARBA00022801"/>
    </source>
</evidence>
<proteinExistence type="inferred from homology"/>
<reference evidence="6" key="1">
    <citation type="journal article" date="2020" name="Mol. Plant Microbe Interact.">
        <title>Genome Sequence of the Biocontrol Agent Coniothyrium minitans strain Conio (IMI 134523).</title>
        <authorList>
            <person name="Patel D."/>
            <person name="Shittu T.A."/>
            <person name="Baroncelli R."/>
            <person name="Muthumeenakshi S."/>
            <person name="Osborne T.H."/>
            <person name="Janganan T.K."/>
            <person name="Sreenivasaprasad S."/>
        </authorList>
    </citation>
    <scope>NUCLEOTIDE SEQUENCE</scope>
    <source>
        <strain evidence="6">Conio</strain>
    </source>
</reference>
<dbReference type="OrthoDB" id="408631at2759"/>
<dbReference type="PROSITE" id="PS00122">
    <property type="entry name" value="CARBOXYLESTERASE_B_1"/>
    <property type="match status" value="1"/>
</dbReference>
<comment type="caution">
    <text evidence="6">The sequence shown here is derived from an EMBL/GenBank/DDBJ whole genome shotgun (WGS) entry which is preliminary data.</text>
</comment>
<dbReference type="SUPFAM" id="SSF53474">
    <property type="entry name" value="alpha/beta-Hydrolases"/>
    <property type="match status" value="1"/>
</dbReference>
<evidence type="ECO:0000256" key="3">
    <source>
        <dbReference type="RuleBase" id="RU361235"/>
    </source>
</evidence>
<name>A0A9P6KPQ1_9PLEO</name>
<dbReference type="PANTHER" id="PTHR43918">
    <property type="entry name" value="ACETYLCHOLINESTERASE"/>
    <property type="match status" value="1"/>
</dbReference>
<keyword evidence="4" id="KW-0732">Signal</keyword>
<evidence type="ECO:0000313" key="7">
    <source>
        <dbReference type="Proteomes" id="UP000756921"/>
    </source>
</evidence>
<dbReference type="Gene3D" id="3.40.50.1820">
    <property type="entry name" value="alpha/beta hydrolase"/>
    <property type="match status" value="1"/>
</dbReference>
<dbReference type="Proteomes" id="UP000756921">
    <property type="component" value="Unassembled WGS sequence"/>
</dbReference>
<protein>
    <recommendedName>
        <fullName evidence="3">Carboxylic ester hydrolase</fullName>
        <ecNumber evidence="3">3.1.1.-</ecNumber>
    </recommendedName>
</protein>
<dbReference type="Pfam" id="PF00135">
    <property type="entry name" value="COesterase"/>
    <property type="match status" value="1"/>
</dbReference>
<evidence type="ECO:0000256" key="4">
    <source>
        <dbReference type="SAM" id="SignalP"/>
    </source>
</evidence>
<dbReference type="GO" id="GO:0052689">
    <property type="term" value="F:carboxylic ester hydrolase activity"/>
    <property type="evidence" value="ECO:0007669"/>
    <property type="project" value="TreeGrafter"/>
</dbReference>
<dbReference type="InterPro" id="IPR002018">
    <property type="entry name" value="CarbesteraseB"/>
</dbReference>
<dbReference type="EMBL" id="WJXW01000007">
    <property type="protein sequence ID" value="KAF9734302.1"/>
    <property type="molecule type" value="Genomic_DNA"/>
</dbReference>
<evidence type="ECO:0000259" key="5">
    <source>
        <dbReference type="Pfam" id="PF00135"/>
    </source>
</evidence>
<feature type="domain" description="Carboxylesterase type B" evidence="5">
    <location>
        <begin position="26"/>
        <end position="529"/>
    </location>
</feature>
<dbReference type="AlphaFoldDB" id="A0A9P6KPQ1"/>
<keyword evidence="2 3" id="KW-0378">Hydrolase</keyword>
<feature type="signal peptide" evidence="4">
    <location>
        <begin position="1"/>
        <end position="15"/>
    </location>
</feature>
<dbReference type="InterPro" id="IPR029058">
    <property type="entry name" value="AB_hydrolase_fold"/>
</dbReference>
<evidence type="ECO:0000256" key="1">
    <source>
        <dbReference type="ARBA" id="ARBA00005964"/>
    </source>
</evidence>
<gene>
    <name evidence="6" type="ORF">PMIN01_07205</name>
</gene>
<dbReference type="PROSITE" id="PS00941">
    <property type="entry name" value="CARBOXYLESTERASE_B_2"/>
    <property type="match status" value="1"/>
</dbReference>
<evidence type="ECO:0000313" key="6">
    <source>
        <dbReference type="EMBL" id="KAF9734302.1"/>
    </source>
</evidence>
<comment type="similarity">
    <text evidence="1 3">Belongs to the type-B carboxylesterase/lipase family.</text>
</comment>
<dbReference type="InterPro" id="IPR050654">
    <property type="entry name" value="AChE-related_enzymes"/>
</dbReference>
<keyword evidence="7" id="KW-1185">Reference proteome</keyword>